<evidence type="ECO:0000256" key="1">
    <source>
        <dbReference type="ARBA" id="ARBA00009437"/>
    </source>
</evidence>
<dbReference type="CDD" id="cd05466">
    <property type="entry name" value="PBP2_LTTR_substrate"/>
    <property type="match status" value="1"/>
</dbReference>
<name>A0A0R1RC25_9LACO</name>
<dbReference type="GO" id="GO:0003700">
    <property type="term" value="F:DNA-binding transcription factor activity"/>
    <property type="evidence" value="ECO:0007669"/>
    <property type="project" value="InterPro"/>
</dbReference>
<dbReference type="PRINTS" id="PR00039">
    <property type="entry name" value="HTHLYSR"/>
</dbReference>
<dbReference type="Pfam" id="PF00126">
    <property type="entry name" value="HTH_1"/>
    <property type="match status" value="1"/>
</dbReference>
<dbReference type="AlphaFoldDB" id="A0A0R1RC25"/>
<evidence type="ECO:0000256" key="2">
    <source>
        <dbReference type="ARBA" id="ARBA00023015"/>
    </source>
</evidence>
<comment type="similarity">
    <text evidence="1">Belongs to the LysR transcriptional regulatory family.</text>
</comment>
<dbReference type="InterPro" id="IPR000847">
    <property type="entry name" value="LysR_HTH_N"/>
</dbReference>
<evidence type="ECO:0000256" key="3">
    <source>
        <dbReference type="ARBA" id="ARBA00023125"/>
    </source>
</evidence>
<dbReference type="Proteomes" id="UP000051999">
    <property type="component" value="Unassembled WGS sequence"/>
</dbReference>
<keyword evidence="3" id="KW-0238">DNA-binding</keyword>
<dbReference type="InterPro" id="IPR036388">
    <property type="entry name" value="WH-like_DNA-bd_sf"/>
</dbReference>
<dbReference type="Gene3D" id="1.10.10.10">
    <property type="entry name" value="Winged helix-like DNA-binding domain superfamily/Winged helix DNA-binding domain"/>
    <property type="match status" value="1"/>
</dbReference>
<accession>A0A0R1RC25</accession>
<dbReference type="GO" id="GO:0000976">
    <property type="term" value="F:transcription cis-regulatory region binding"/>
    <property type="evidence" value="ECO:0007669"/>
    <property type="project" value="TreeGrafter"/>
</dbReference>
<keyword evidence="4" id="KW-0804">Transcription</keyword>
<evidence type="ECO:0000256" key="4">
    <source>
        <dbReference type="ARBA" id="ARBA00023163"/>
    </source>
</evidence>
<evidence type="ECO:0000313" key="6">
    <source>
        <dbReference type="EMBL" id="KRL54358.1"/>
    </source>
</evidence>
<reference evidence="6 7" key="1">
    <citation type="journal article" date="2015" name="Genome Announc.">
        <title>Expanding the biotechnology potential of lactobacilli through comparative genomics of 213 strains and associated genera.</title>
        <authorList>
            <person name="Sun Z."/>
            <person name="Harris H.M."/>
            <person name="McCann A."/>
            <person name="Guo C."/>
            <person name="Argimon S."/>
            <person name="Zhang W."/>
            <person name="Yang X."/>
            <person name="Jeffery I.B."/>
            <person name="Cooney J.C."/>
            <person name="Kagawa T.F."/>
            <person name="Liu W."/>
            <person name="Song Y."/>
            <person name="Salvetti E."/>
            <person name="Wrobel A."/>
            <person name="Rasinkangas P."/>
            <person name="Parkhill J."/>
            <person name="Rea M.C."/>
            <person name="O'Sullivan O."/>
            <person name="Ritari J."/>
            <person name="Douillard F.P."/>
            <person name="Paul Ross R."/>
            <person name="Yang R."/>
            <person name="Briner A.E."/>
            <person name="Felis G.E."/>
            <person name="de Vos W.M."/>
            <person name="Barrangou R."/>
            <person name="Klaenhammer T.R."/>
            <person name="Caufield P.W."/>
            <person name="Cui Y."/>
            <person name="Zhang H."/>
            <person name="O'Toole P.W."/>
        </authorList>
    </citation>
    <scope>NUCLEOTIDE SEQUENCE [LARGE SCALE GENOMIC DNA]</scope>
    <source>
        <strain evidence="6 7">DSM 15814</strain>
    </source>
</reference>
<proteinExistence type="inferred from homology"/>
<dbReference type="InterPro" id="IPR005119">
    <property type="entry name" value="LysR_subst-bd"/>
</dbReference>
<dbReference type="PROSITE" id="PS50931">
    <property type="entry name" value="HTH_LYSR"/>
    <property type="match status" value="1"/>
</dbReference>
<dbReference type="eggNOG" id="COG0583">
    <property type="taxonomic scope" value="Bacteria"/>
</dbReference>
<comment type="caution">
    <text evidence="6">The sequence shown here is derived from an EMBL/GenBank/DDBJ whole genome shotgun (WGS) entry which is preliminary data.</text>
</comment>
<feature type="domain" description="HTH lysR-type" evidence="5">
    <location>
        <begin position="1"/>
        <end position="57"/>
    </location>
</feature>
<dbReference type="Gene3D" id="3.40.190.290">
    <property type="match status" value="1"/>
</dbReference>
<evidence type="ECO:0000313" key="7">
    <source>
        <dbReference type="Proteomes" id="UP000051999"/>
    </source>
</evidence>
<dbReference type="PANTHER" id="PTHR30126">
    <property type="entry name" value="HTH-TYPE TRANSCRIPTIONAL REGULATOR"/>
    <property type="match status" value="1"/>
</dbReference>
<dbReference type="InterPro" id="IPR036390">
    <property type="entry name" value="WH_DNA-bd_sf"/>
</dbReference>
<gene>
    <name evidence="6" type="ORF">FD35_GL002699</name>
</gene>
<protein>
    <recommendedName>
        <fullName evidence="5">HTH lysR-type domain-containing protein</fullName>
    </recommendedName>
</protein>
<dbReference type="SUPFAM" id="SSF46785">
    <property type="entry name" value="Winged helix' DNA-binding domain"/>
    <property type="match status" value="1"/>
</dbReference>
<organism evidence="6 7">
    <name type="scientific">Furfurilactobacillus rossiae DSM 15814</name>
    <dbReference type="NCBI Taxonomy" id="1114972"/>
    <lineage>
        <taxon>Bacteria</taxon>
        <taxon>Bacillati</taxon>
        <taxon>Bacillota</taxon>
        <taxon>Bacilli</taxon>
        <taxon>Lactobacillales</taxon>
        <taxon>Lactobacillaceae</taxon>
        <taxon>Furfurilactobacillus</taxon>
    </lineage>
</organism>
<dbReference type="Pfam" id="PF03466">
    <property type="entry name" value="LysR_substrate"/>
    <property type="match status" value="1"/>
</dbReference>
<dbReference type="EMBL" id="AZFF01000009">
    <property type="protein sequence ID" value="KRL54358.1"/>
    <property type="molecule type" value="Genomic_DNA"/>
</dbReference>
<dbReference type="PATRIC" id="fig|1114972.6.peg.2766"/>
<sequence>MHWIKIFIMVARTGSFTQTAAEMYISQPSVSKSIHNLEAELNVKLFIRDRKNGLSLTDTGKKVLKTAQQLSEDENLLLQTAFEANHQLGGRLRIGSLPIISTTVLAKVFGIFKAQYPLVEIELTEGNARDIKQLLQDNAIDVGITTSPNNLQNGQRLFTDHMVALSAESSEPVDLTDSEQTFIFCKAGAETVIDTLNKKNNFNVNNWLIVDRGETVVAMVENNVGTGIISNYVLENTAHPSKIHVKTILPKIDLDYDLLISENIKHTSLISKFVEILNTCK</sequence>
<evidence type="ECO:0000259" key="5">
    <source>
        <dbReference type="PROSITE" id="PS50931"/>
    </source>
</evidence>
<keyword evidence="7" id="KW-1185">Reference proteome</keyword>
<dbReference type="SUPFAM" id="SSF53850">
    <property type="entry name" value="Periplasmic binding protein-like II"/>
    <property type="match status" value="1"/>
</dbReference>
<dbReference type="FunFam" id="1.10.10.10:FF:000001">
    <property type="entry name" value="LysR family transcriptional regulator"/>
    <property type="match status" value="1"/>
</dbReference>
<dbReference type="PANTHER" id="PTHR30126:SF40">
    <property type="entry name" value="HTH-TYPE TRANSCRIPTIONAL REGULATOR GLTR"/>
    <property type="match status" value="1"/>
</dbReference>
<dbReference type="STRING" id="1114972.FD35_GL002699"/>
<keyword evidence="2" id="KW-0805">Transcription regulation</keyword>